<protein>
    <recommendedName>
        <fullName evidence="2">Tll0287-like domain-containing protein</fullName>
    </recommendedName>
</protein>
<dbReference type="STRING" id="1188319.OYT1_01807"/>
<feature type="domain" description="Tll0287-like" evidence="2">
    <location>
        <begin position="40"/>
        <end position="187"/>
    </location>
</feature>
<proteinExistence type="predicted"/>
<gene>
    <name evidence="3" type="ORF">OYT1_ch0939</name>
</gene>
<evidence type="ECO:0000313" key="4">
    <source>
        <dbReference type="Proteomes" id="UP000033070"/>
    </source>
</evidence>
<dbReference type="AlphaFoldDB" id="A0A2Z6GAD0"/>
<reference evidence="3 4" key="1">
    <citation type="submission" date="2018-06" db="EMBL/GenBank/DDBJ databases">
        <title>OYT1 Genome Sequencing.</title>
        <authorList>
            <person name="Kato S."/>
            <person name="Itoh T."/>
            <person name="Ohkuma M."/>
        </authorList>
    </citation>
    <scope>NUCLEOTIDE SEQUENCE [LARGE SCALE GENOMIC DNA]</scope>
    <source>
        <strain evidence="3 4">OYT1</strain>
    </source>
</reference>
<evidence type="ECO:0000256" key="1">
    <source>
        <dbReference type="SAM" id="SignalP"/>
    </source>
</evidence>
<feature type="signal peptide" evidence="1">
    <location>
        <begin position="1"/>
        <end position="20"/>
    </location>
</feature>
<evidence type="ECO:0000259" key="2">
    <source>
        <dbReference type="Pfam" id="PF11845"/>
    </source>
</evidence>
<dbReference type="KEGG" id="fam:OYT1_ch0939"/>
<sequence length="188" mass="20282">MLKKLVVSAIVATFSLPALAGDASPESAKAIAMPFLKQLVAENQKAVAEGGPESAIKVCKEIAPKMAGDISRKQGLKLSRVSLKVRNPLLGTPDAWEQKVLKEFEVRASQGEKPETIEFSEVVQEPAGKYFRFMKAIALQPGCVSCHGSSEQIPENVKARLAEEYPFDRATGYAPGQIRGAVSVKQPM</sequence>
<dbReference type="RefSeq" id="WP_062626972.1">
    <property type="nucleotide sequence ID" value="NZ_AP018738.1"/>
</dbReference>
<dbReference type="Proteomes" id="UP000033070">
    <property type="component" value="Chromosome"/>
</dbReference>
<dbReference type="EMBL" id="AP018738">
    <property type="protein sequence ID" value="BBE50501.1"/>
    <property type="molecule type" value="Genomic_DNA"/>
</dbReference>
<name>A0A2Z6GAD0_9PROT</name>
<evidence type="ECO:0000313" key="3">
    <source>
        <dbReference type="EMBL" id="BBE50501.1"/>
    </source>
</evidence>
<keyword evidence="4" id="KW-1185">Reference proteome</keyword>
<keyword evidence="1" id="KW-0732">Signal</keyword>
<dbReference type="Pfam" id="PF11845">
    <property type="entry name" value="Tll0287-like"/>
    <property type="match status" value="1"/>
</dbReference>
<feature type="chain" id="PRO_5017244538" description="Tll0287-like domain-containing protein" evidence="1">
    <location>
        <begin position="21"/>
        <end position="188"/>
    </location>
</feature>
<organism evidence="3 4">
    <name type="scientific">Ferriphaselus amnicola</name>
    <dbReference type="NCBI Taxonomy" id="1188319"/>
    <lineage>
        <taxon>Bacteria</taxon>
        <taxon>Pseudomonadati</taxon>
        <taxon>Pseudomonadota</taxon>
        <taxon>Betaproteobacteria</taxon>
        <taxon>Nitrosomonadales</taxon>
        <taxon>Gallionellaceae</taxon>
        <taxon>Ferriphaselus</taxon>
    </lineage>
</organism>
<dbReference type="InterPro" id="IPR021796">
    <property type="entry name" value="Tll0287-like_dom"/>
</dbReference>
<dbReference type="OrthoDB" id="9797588at2"/>
<accession>A0A2Z6GAD0</accession>